<evidence type="ECO:0000256" key="1">
    <source>
        <dbReference type="SAM" id="Phobius"/>
    </source>
</evidence>
<gene>
    <name evidence="2" type="ORF">GRX01_08230</name>
</gene>
<evidence type="ECO:0000313" key="3">
    <source>
        <dbReference type="Proteomes" id="UP000437065"/>
    </source>
</evidence>
<evidence type="ECO:0000313" key="2">
    <source>
        <dbReference type="EMBL" id="MXR41324.1"/>
    </source>
</evidence>
<organism evidence="2 3">
    <name type="scientific">Halobaculum saliterrae</name>
    <dbReference type="NCBI Taxonomy" id="2073113"/>
    <lineage>
        <taxon>Archaea</taxon>
        <taxon>Methanobacteriati</taxon>
        <taxon>Methanobacteriota</taxon>
        <taxon>Stenosarchaea group</taxon>
        <taxon>Halobacteria</taxon>
        <taxon>Halobacteriales</taxon>
        <taxon>Haloferacaceae</taxon>
        <taxon>Halobaculum</taxon>
    </lineage>
</organism>
<keyword evidence="1" id="KW-1133">Transmembrane helix</keyword>
<name>A0A6B0SQW1_9EURY</name>
<dbReference type="EMBL" id="WUUS01000004">
    <property type="protein sequence ID" value="MXR41324.1"/>
    <property type="molecule type" value="Genomic_DNA"/>
</dbReference>
<comment type="caution">
    <text evidence="2">The sequence shown here is derived from an EMBL/GenBank/DDBJ whole genome shotgun (WGS) entry which is preliminary data.</text>
</comment>
<sequence>MDISNLIVDSDDGGRSVVQSSRVASILVLAGALGLFFLALVVLSYV</sequence>
<protein>
    <recommendedName>
        <fullName evidence="4">Flagellin N-terminal-like domain-containing protein</fullName>
    </recommendedName>
</protein>
<accession>A0A6B0SQW1</accession>
<evidence type="ECO:0008006" key="4">
    <source>
        <dbReference type="Google" id="ProtNLM"/>
    </source>
</evidence>
<dbReference type="AlphaFoldDB" id="A0A6B0SQW1"/>
<keyword evidence="1" id="KW-0472">Membrane</keyword>
<dbReference type="Proteomes" id="UP000437065">
    <property type="component" value="Unassembled WGS sequence"/>
</dbReference>
<proteinExistence type="predicted"/>
<keyword evidence="1" id="KW-0812">Transmembrane</keyword>
<reference evidence="2 3" key="1">
    <citation type="submission" date="2019-12" db="EMBL/GenBank/DDBJ databases">
        <title>Isolation and characterization of three novel carbon monoxide-oxidizing members of Halobacteria from salione crusts and soils.</title>
        <authorList>
            <person name="Myers M.R."/>
            <person name="King G.M."/>
        </authorList>
    </citation>
    <scope>NUCLEOTIDE SEQUENCE [LARGE SCALE GENOMIC DNA]</scope>
    <source>
        <strain evidence="2 3">WSA2</strain>
    </source>
</reference>
<dbReference type="RefSeq" id="WP_159665454.1">
    <property type="nucleotide sequence ID" value="NZ_WUUS01000004.1"/>
</dbReference>
<keyword evidence="3" id="KW-1185">Reference proteome</keyword>
<feature type="transmembrane region" description="Helical" evidence="1">
    <location>
        <begin position="23"/>
        <end position="45"/>
    </location>
</feature>